<dbReference type="GO" id="GO:0020037">
    <property type="term" value="F:heme binding"/>
    <property type="evidence" value="ECO:0007669"/>
    <property type="project" value="InterPro"/>
</dbReference>
<dbReference type="PANTHER" id="PTHR35889">
    <property type="entry name" value="CYCLOINULO-OLIGOSACCHARIDE FRUCTANOTRANSFERASE-RELATED"/>
    <property type="match status" value="1"/>
</dbReference>
<dbReference type="InterPro" id="IPR022655">
    <property type="entry name" value="DUF1553"/>
</dbReference>
<evidence type="ECO:0000256" key="1">
    <source>
        <dbReference type="ARBA" id="ARBA00022617"/>
    </source>
</evidence>
<dbReference type="EMBL" id="JACHIF010000002">
    <property type="protein sequence ID" value="MBB5036981.1"/>
    <property type="molecule type" value="Genomic_DNA"/>
</dbReference>
<gene>
    <name evidence="7" type="ORF">HNQ64_001223</name>
</gene>
<proteinExistence type="predicted"/>
<dbReference type="Proteomes" id="UP000534294">
    <property type="component" value="Unassembled WGS sequence"/>
</dbReference>
<dbReference type="Pfam" id="PF07635">
    <property type="entry name" value="PSCyt1"/>
    <property type="match status" value="1"/>
</dbReference>
<dbReference type="PROSITE" id="PS51007">
    <property type="entry name" value="CYTC"/>
    <property type="match status" value="1"/>
</dbReference>
<dbReference type="InterPro" id="IPR011429">
    <property type="entry name" value="Cyt_c_Planctomycete-type"/>
</dbReference>
<comment type="caution">
    <text evidence="7">The sequence shown here is derived from an EMBL/GenBank/DDBJ whole genome shotgun (WGS) entry which is preliminary data.</text>
</comment>
<dbReference type="Pfam" id="PF07587">
    <property type="entry name" value="PSD1"/>
    <property type="match status" value="1"/>
</dbReference>
<keyword evidence="2 4" id="KW-0479">Metal-binding</keyword>
<evidence type="ECO:0000313" key="7">
    <source>
        <dbReference type="EMBL" id="MBB5036981.1"/>
    </source>
</evidence>
<evidence type="ECO:0000259" key="6">
    <source>
        <dbReference type="PROSITE" id="PS51007"/>
    </source>
</evidence>
<keyword evidence="5" id="KW-0732">Signal</keyword>
<dbReference type="Pfam" id="PF07583">
    <property type="entry name" value="PSCyt2"/>
    <property type="match status" value="1"/>
</dbReference>
<evidence type="ECO:0000256" key="2">
    <source>
        <dbReference type="ARBA" id="ARBA00022723"/>
    </source>
</evidence>
<dbReference type="AlphaFoldDB" id="A0A7W8DPJ2"/>
<sequence length="888" mass="99214">MHLRHISLLLTALAPLAQAADESVTFEKHIRPILKAQCFHCHGEEGEMKGGLDVRLARFLLKGGKEGPAIVPGKAAESHLLKMVREGEMPKGKAKLKDKEIALIEKWIAQGAKTARPEPLALGPEHAFTDEDRAWWSLQPIRKPAVPVAIKAGGKITNSIDAFVSDKLTSNQLSFSPEADAVTLIRRITFDLTGLPPTPEEVESFVKASAQGSAEARKAYEAHIERLLARPAYGERWGRHWLDIAGYADSDGYTDKDLERKWAFKYRDYVIQSLNKDKPFDQFVREQLAGDEMVPQPHKNLNAEAIEKITATGFLRMAADGTGAMNDKAAQNATIADTIKIVSTAFYGMTIGCAQCHDHRYDPITQADYYRLRAVFEPGFNTKSWKVPNGRLVSLLTDEERAEAAKVEAEAKKVDAARLAKAEEFITEVLEKELAKAPEKDRDSLRVAYRTVVKMRTPEQVKLLKAWPRINQLTSGSLYLYDTTYKTKHADTLKKMTDEATAVRAKKPKEEFLHAFDEVPMKPELVPATFIFNRGDIEQPKEKVQPGDLTVLAGQRQIEVPEKTASVPTTGRRLAFAQSLTDGKHPLLARVIVNQVWKRHFGKGLVNTPDDFGQLGEKPSHPELLDWLASEFMSSGWSLKQLHRLILTSTTYRQSSRRDAERDRIDPDNRLLSRMNVLRLEAETLRDSFLSVSGKLNPKLGGEPVPVTFSEEGQIIIGIDTRDTAGRQTGKYTSLNGEEYRRSIYVQARRSTPLEMFAAFDAPAMTDANCASRPVTTVSPQSLLLMNNGYMREHAQDFALRVQKDVGADLEKQVQRIWQLSFGRSPSMADQLGAVDFVKEQTAYYKTHPAKLERVTGAPEKTDAAPELLGLTALCHALMSSNEFLYVD</sequence>
<feature type="signal peptide" evidence="5">
    <location>
        <begin position="1"/>
        <end position="19"/>
    </location>
</feature>
<keyword evidence="3 4" id="KW-0408">Iron</keyword>
<keyword evidence="8" id="KW-1185">Reference proteome</keyword>
<evidence type="ECO:0000256" key="3">
    <source>
        <dbReference type="ARBA" id="ARBA00023004"/>
    </source>
</evidence>
<dbReference type="InterPro" id="IPR009056">
    <property type="entry name" value="Cyt_c-like_dom"/>
</dbReference>
<keyword evidence="1 4" id="KW-0349">Heme</keyword>
<dbReference type="RefSeq" id="WP_184206421.1">
    <property type="nucleotide sequence ID" value="NZ_JACHIF010000002.1"/>
</dbReference>
<dbReference type="GO" id="GO:0046872">
    <property type="term" value="F:metal ion binding"/>
    <property type="evidence" value="ECO:0007669"/>
    <property type="project" value="UniProtKB-KW"/>
</dbReference>
<feature type="domain" description="Cytochrome c" evidence="6">
    <location>
        <begin position="17"/>
        <end position="112"/>
    </location>
</feature>
<evidence type="ECO:0000256" key="4">
    <source>
        <dbReference type="PROSITE-ProRule" id="PRU00433"/>
    </source>
</evidence>
<reference evidence="7 8" key="1">
    <citation type="submission" date="2020-08" db="EMBL/GenBank/DDBJ databases">
        <title>Genomic Encyclopedia of Type Strains, Phase IV (KMG-IV): sequencing the most valuable type-strain genomes for metagenomic binning, comparative biology and taxonomic classification.</title>
        <authorList>
            <person name="Goeker M."/>
        </authorList>
    </citation>
    <scope>NUCLEOTIDE SEQUENCE [LARGE SCALE GENOMIC DNA]</scope>
    <source>
        <strain evidence="7 8">DSM 12251</strain>
    </source>
</reference>
<evidence type="ECO:0000256" key="5">
    <source>
        <dbReference type="SAM" id="SignalP"/>
    </source>
</evidence>
<dbReference type="PANTHER" id="PTHR35889:SF3">
    <property type="entry name" value="F-BOX DOMAIN-CONTAINING PROTEIN"/>
    <property type="match status" value="1"/>
</dbReference>
<protein>
    <submittedName>
        <fullName evidence="7">Mono/diheme cytochrome c family protein</fullName>
    </submittedName>
</protein>
<evidence type="ECO:0000313" key="8">
    <source>
        <dbReference type="Proteomes" id="UP000534294"/>
    </source>
</evidence>
<name>A0A7W8DPJ2_9BACT</name>
<dbReference type="InterPro" id="IPR011444">
    <property type="entry name" value="DUF1549"/>
</dbReference>
<feature type="chain" id="PRO_5031033835" evidence="5">
    <location>
        <begin position="20"/>
        <end position="888"/>
    </location>
</feature>
<dbReference type="SUPFAM" id="SSF46626">
    <property type="entry name" value="Cytochrome c"/>
    <property type="match status" value="1"/>
</dbReference>
<organism evidence="7 8">
    <name type="scientific">Prosthecobacter dejongeii</name>
    <dbReference type="NCBI Taxonomy" id="48465"/>
    <lineage>
        <taxon>Bacteria</taxon>
        <taxon>Pseudomonadati</taxon>
        <taxon>Verrucomicrobiota</taxon>
        <taxon>Verrucomicrobiia</taxon>
        <taxon>Verrucomicrobiales</taxon>
        <taxon>Verrucomicrobiaceae</taxon>
        <taxon>Prosthecobacter</taxon>
    </lineage>
</organism>
<dbReference type="GO" id="GO:0009055">
    <property type="term" value="F:electron transfer activity"/>
    <property type="evidence" value="ECO:0007669"/>
    <property type="project" value="InterPro"/>
</dbReference>
<dbReference type="InterPro" id="IPR036909">
    <property type="entry name" value="Cyt_c-like_dom_sf"/>
</dbReference>
<accession>A0A7W8DPJ2</accession>